<evidence type="ECO:0000256" key="2">
    <source>
        <dbReference type="ARBA" id="ARBA00022490"/>
    </source>
</evidence>
<dbReference type="SMART" id="SM00448">
    <property type="entry name" value="REC"/>
    <property type="match status" value="1"/>
</dbReference>
<feature type="modified residue" description="4-aspartylphosphate" evidence="8">
    <location>
        <position position="56"/>
    </location>
</feature>
<dbReference type="PROSITE" id="PS01124">
    <property type="entry name" value="HTH_ARAC_FAMILY_2"/>
    <property type="match status" value="1"/>
</dbReference>
<dbReference type="KEGG" id="palb:EJC50_28040"/>
<dbReference type="SMART" id="SM00342">
    <property type="entry name" value="HTH_ARAC"/>
    <property type="match status" value="1"/>
</dbReference>
<evidence type="ECO:0000256" key="4">
    <source>
        <dbReference type="ARBA" id="ARBA00023012"/>
    </source>
</evidence>
<dbReference type="InterPro" id="IPR011006">
    <property type="entry name" value="CheY-like_superfamily"/>
</dbReference>
<keyword evidence="13" id="KW-1185">Reference proteome</keyword>
<reference evidence="13" key="1">
    <citation type="submission" date="2018-12" db="EMBL/GenBank/DDBJ databases">
        <title>Genome sequence of Peanibacillus sp.</title>
        <authorList>
            <person name="Subramani G."/>
            <person name="Srinivasan S."/>
            <person name="Kim M.K."/>
        </authorList>
    </citation>
    <scope>NUCLEOTIDE SEQUENCE [LARGE SCALE GENOMIC DNA]</scope>
    <source>
        <strain evidence="13">18JY67-1</strain>
    </source>
</reference>
<dbReference type="GO" id="GO:0005737">
    <property type="term" value="C:cytoplasm"/>
    <property type="evidence" value="ECO:0007669"/>
    <property type="project" value="UniProtKB-SubCell"/>
</dbReference>
<keyword evidence="6" id="KW-0238">DNA-binding</keyword>
<dbReference type="InterPro" id="IPR018060">
    <property type="entry name" value="HTH_AraC"/>
</dbReference>
<name>A0A3Q8X8Y4_9BACL</name>
<dbReference type="RefSeq" id="WP_126019393.1">
    <property type="nucleotide sequence ID" value="NZ_CP034437.1"/>
</dbReference>
<dbReference type="PRINTS" id="PR00032">
    <property type="entry name" value="HTHARAC"/>
</dbReference>
<dbReference type="InterPro" id="IPR001789">
    <property type="entry name" value="Sig_transdc_resp-reg_receiver"/>
</dbReference>
<organism evidence="12 13">
    <name type="scientific">Paenibacillus albus</name>
    <dbReference type="NCBI Taxonomy" id="2495582"/>
    <lineage>
        <taxon>Bacteria</taxon>
        <taxon>Bacillati</taxon>
        <taxon>Bacillota</taxon>
        <taxon>Bacilli</taxon>
        <taxon>Bacillales</taxon>
        <taxon>Paenibacillaceae</taxon>
        <taxon>Paenibacillus</taxon>
    </lineage>
</organism>
<dbReference type="GO" id="GO:0043565">
    <property type="term" value="F:sequence-specific DNA binding"/>
    <property type="evidence" value="ECO:0007669"/>
    <property type="project" value="InterPro"/>
</dbReference>
<proteinExistence type="predicted"/>
<gene>
    <name evidence="12" type="ORF">EJC50_28040</name>
</gene>
<evidence type="ECO:0000313" key="12">
    <source>
        <dbReference type="EMBL" id="AZN43122.1"/>
    </source>
</evidence>
<dbReference type="SUPFAM" id="SSF52172">
    <property type="entry name" value="CheY-like"/>
    <property type="match status" value="1"/>
</dbReference>
<feature type="region of interest" description="Disordered" evidence="9">
    <location>
        <begin position="128"/>
        <end position="147"/>
    </location>
</feature>
<evidence type="ECO:0000256" key="7">
    <source>
        <dbReference type="ARBA" id="ARBA00023163"/>
    </source>
</evidence>
<keyword evidence="3 8" id="KW-0597">Phosphoprotein</keyword>
<evidence type="ECO:0000259" key="10">
    <source>
        <dbReference type="PROSITE" id="PS01124"/>
    </source>
</evidence>
<accession>A0A3Q8X8Y4</accession>
<dbReference type="InterPro" id="IPR018062">
    <property type="entry name" value="HTH_AraC-typ_CS"/>
</dbReference>
<feature type="domain" description="Response regulatory" evidence="11">
    <location>
        <begin position="5"/>
        <end position="121"/>
    </location>
</feature>
<dbReference type="GO" id="GO:0000160">
    <property type="term" value="P:phosphorelay signal transduction system"/>
    <property type="evidence" value="ECO:0007669"/>
    <property type="project" value="UniProtKB-KW"/>
</dbReference>
<dbReference type="InterPro" id="IPR009057">
    <property type="entry name" value="Homeodomain-like_sf"/>
</dbReference>
<evidence type="ECO:0000313" key="13">
    <source>
        <dbReference type="Proteomes" id="UP000272528"/>
    </source>
</evidence>
<dbReference type="AlphaFoldDB" id="A0A3Q8X8Y4"/>
<evidence type="ECO:0000256" key="6">
    <source>
        <dbReference type="ARBA" id="ARBA00023125"/>
    </source>
</evidence>
<evidence type="ECO:0000256" key="3">
    <source>
        <dbReference type="ARBA" id="ARBA00022553"/>
    </source>
</evidence>
<dbReference type="EMBL" id="CP034437">
    <property type="protein sequence ID" value="AZN43122.1"/>
    <property type="molecule type" value="Genomic_DNA"/>
</dbReference>
<dbReference type="Gene3D" id="1.10.10.60">
    <property type="entry name" value="Homeodomain-like"/>
    <property type="match status" value="2"/>
</dbReference>
<dbReference type="OrthoDB" id="9788446at2"/>
<dbReference type="PANTHER" id="PTHR42713:SF3">
    <property type="entry name" value="TRANSCRIPTIONAL REGULATORY PROTEIN HPTR"/>
    <property type="match status" value="1"/>
</dbReference>
<evidence type="ECO:0000256" key="5">
    <source>
        <dbReference type="ARBA" id="ARBA00023015"/>
    </source>
</evidence>
<dbReference type="Gene3D" id="3.40.50.2300">
    <property type="match status" value="1"/>
</dbReference>
<dbReference type="InterPro" id="IPR051552">
    <property type="entry name" value="HptR"/>
</dbReference>
<dbReference type="InterPro" id="IPR020449">
    <property type="entry name" value="Tscrpt_reg_AraC-type_HTH"/>
</dbReference>
<keyword evidence="2" id="KW-0963">Cytoplasm</keyword>
<protein>
    <submittedName>
        <fullName evidence="12">Response regulator</fullName>
    </submittedName>
</protein>
<dbReference type="Pfam" id="PF00072">
    <property type="entry name" value="Response_reg"/>
    <property type="match status" value="1"/>
</dbReference>
<dbReference type="Proteomes" id="UP000272528">
    <property type="component" value="Chromosome"/>
</dbReference>
<keyword evidence="7" id="KW-0804">Transcription</keyword>
<dbReference type="PANTHER" id="PTHR42713">
    <property type="entry name" value="HISTIDINE KINASE-RELATED"/>
    <property type="match status" value="1"/>
</dbReference>
<evidence type="ECO:0000256" key="9">
    <source>
        <dbReference type="SAM" id="MobiDB-lite"/>
    </source>
</evidence>
<evidence type="ECO:0000259" key="11">
    <source>
        <dbReference type="PROSITE" id="PS50110"/>
    </source>
</evidence>
<dbReference type="PROSITE" id="PS50110">
    <property type="entry name" value="RESPONSE_REGULATORY"/>
    <property type="match status" value="1"/>
</dbReference>
<evidence type="ECO:0000256" key="8">
    <source>
        <dbReference type="PROSITE-ProRule" id="PRU00169"/>
    </source>
</evidence>
<dbReference type="Pfam" id="PF12833">
    <property type="entry name" value="HTH_18"/>
    <property type="match status" value="1"/>
</dbReference>
<comment type="subcellular location">
    <subcellularLocation>
        <location evidence="1">Cytoplasm</location>
    </subcellularLocation>
</comment>
<dbReference type="SUPFAM" id="SSF46689">
    <property type="entry name" value="Homeodomain-like"/>
    <property type="match status" value="2"/>
</dbReference>
<dbReference type="GO" id="GO:0003700">
    <property type="term" value="F:DNA-binding transcription factor activity"/>
    <property type="evidence" value="ECO:0007669"/>
    <property type="project" value="InterPro"/>
</dbReference>
<keyword evidence="4" id="KW-0902">Two-component regulatory system</keyword>
<sequence>MTAVKYVIAEDEYVHRQGLAKLIELNRTNAEIHLASNGQQALDLVREHRADVLFTDIRMPKLDGLELLKLVNELESAPLTVILSGYDLFEYARQALIYHVMDYLLKPIDKSQVLQILNRIDLELAKRRASQPQTGDEAGDNSAGTTEGTDNELFLSCLAYIKEHMSDETISLQTLADHYHFSRNYFSSWFKNHAGLNFRNYLTQVRMTAAAKLLGSDHKVYEVALAVGFHDVKYFNRVFKEYYKLTPEAYRRKNMGGY</sequence>
<keyword evidence="5" id="KW-0805">Transcription regulation</keyword>
<evidence type="ECO:0000256" key="1">
    <source>
        <dbReference type="ARBA" id="ARBA00004496"/>
    </source>
</evidence>
<dbReference type="PROSITE" id="PS00041">
    <property type="entry name" value="HTH_ARAC_FAMILY_1"/>
    <property type="match status" value="1"/>
</dbReference>
<feature type="domain" description="HTH araC/xylS-type" evidence="10">
    <location>
        <begin position="155"/>
        <end position="253"/>
    </location>
</feature>
<dbReference type="CDD" id="cd17536">
    <property type="entry name" value="REC_YesN-like"/>
    <property type="match status" value="1"/>
</dbReference>